<dbReference type="Proteomes" id="UP000177494">
    <property type="component" value="Unassembled WGS sequence"/>
</dbReference>
<comment type="caution">
    <text evidence="4">The sequence shown here is derived from an EMBL/GenBank/DDBJ whole genome shotgun (WGS) entry which is preliminary data.</text>
</comment>
<protein>
    <recommendedName>
        <fullName evidence="6">MBL fold hydrolase</fullName>
    </recommendedName>
</protein>
<dbReference type="PANTHER" id="PTHR11203:SF37">
    <property type="entry name" value="INTEGRATOR COMPLEX SUBUNIT 11"/>
    <property type="match status" value="1"/>
</dbReference>
<dbReference type="Pfam" id="PF00753">
    <property type="entry name" value="Lactamase_B"/>
    <property type="match status" value="1"/>
</dbReference>
<accession>A0A1F8H5Z8</accession>
<evidence type="ECO:0000313" key="5">
    <source>
        <dbReference type="Proteomes" id="UP000177494"/>
    </source>
</evidence>
<feature type="domain" description="Metallo-beta-lactamase" evidence="2">
    <location>
        <begin position="16"/>
        <end position="229"/>
    </location>
</feature>
<reference evidence="4 5" key="1">
    <citation type="journal article" date="2016" name="Nat. Commun.">
        <title>Thousands of microbial genomes shed light on interconnected biogeochemical processes in an aquifer system.</title>
        <authorList>
            <person name="Anantharaman K."/>
            <person name="Brown C.T."/>
            <person name="Hug L.A."/>
            <person name="Sharon I."/>
            <person name="Castelle C.J."/>
            <person name="Probst A.J."/>
            <person name="Thomas B.C."/>
            <person name="Singh A."/>
            <person name="Wilkins M.J."/>
            <person name="Karaoz U."/>
            <person name="Brodie E.L."/>
            <person name="Williams K.H."/>
            <person name="Hubbard S.S."/>
            <person name="Banfield J.F."/>
        </authorList>
    </citation>
    <scope>NUCLEOTIDE SEQUENCE [LARGE SCALE GENOMIC DNA]</scope>
</reference>
<dbReference type="InterPro" id="IPR050698">
    <property type="entry name" value="MBL"/>
</dbReference>
<evidence type="ECO:0000259" key="3">
    <source>
        <dbReference type="SMART" id="SM01027"/>
    </source>
</evidence>
<dbReference type="GO" id="GO:0016787">
    <property type="term" value="F:hydrolase activity"/>
    <property type="evidence" value="ECO:0007669"/>
    <property type="project" value="UniProtKB-KW"/>
</dbReference>
<keyword evidence="1" id="KW-0378">Hydrolase</keyword>
<evidence type="ECO:0000313" key="4">
    <source>
        <dbReference type="EMBL" id="OGN32995.1"/>
    </source>
</evidence>
<evidence type="ECO:0008006" key="6">
    <source>
        <dbReference type="Google" id="ProtNLM"/>
    </source>
</evidence>
<dbReference type="EMBL" id="MGKU01000002">
    <property type="protein sequence ID" value="OGN32995.1"/>
    <property type="molecule type" value="Genomic_DNA"/>
</dbReference>
<evidence type="ECO:0000256" key="1">
    <source>
        <dbReference type="ARBA" id="ARBA00022801"/>
    </source>
</evidence>
<gene>
    <name evidence="4" type="ORF">A3I32_01630</name>
</gene>
<evidence type="ECO:0000259" key="2">
    <source>
        <dbReference type="SMART" id="SM00849"/>
    </source>
</evidence>
<sequence>MAQVKMTFCGGAQSVTGANYLIETETGQKILIDCGLAQGSRFAEDLNYAPFSYAPAEIDTIIITHAHADHFGRLPKLYRDGFRGRVLTSNGTRDVMEQAFPDNWQHIAEEAKFSGHPPLYTEADATGVMELVEGLDYYQTVDLGQGNSMSLLNAGHILGSSLVHLEINGKVLGFSGDLGNSGSLLMPEKDFIKDADYITVESAYGGRIHEDKTEREAKLLEALMHVVAHKGALMLPVFAVERAQEILFVINKLVENKIIPVLPVFFDSPLAIEMTRVYRKHQSEFNQAARDLIASGDDIFNFPGLRLTESVMESKKINDTPGPKIILAGSGMSTGGRILHHERRYLPGPDNAIVFVGYQVDGSLGRKILEGQRHVRIYNESVAVGCVIKAIGGFSGHADQPQLVDWVERANESGKLKKVFLVQGEDESAIALSEAIKAKISVDTVIPKMGESFEL</sequence>
<dbReference type="SUPFAM" id="SSF56281">
    <property type="entry name" value="Metallo-hydrolase/oxidoreductase"/>
    <property type="match status" value="1"/>
</dbReference>
<dbReference type="GO" id="GO:0004521">
    <property type="term" value="F:RNA endonuclease activity"/>
    <property type="evidence" value="ECO:0007669"/>
    <property type="project" value="TreeGrafter"/>
</dbReference>
<dbReference type="Gene3D" id="3.40.50.10890">
    <property type="match status" value="1"/>
</dbReference>
<dbReference type="Gene3D" id="3.60.15.10">
    <property type="entry name" value="Ribonuclease Z/Hydroxyacylglutathione hydrolase-like"/>
    <property type="match status" value="1"/>
</dbReference>
<organism evidence="4 5">
    <name type="scientific">Candidatus Yanofskybacteria bacterium RIFCSPLOWO2_02_FULL_45_10</name>
    <dbReference type="NCBI Taxonomy" id="1802706"/>
    <lineage>
        <taxon>Bacteria</taxon>
        <taxon>Candidatus Yanofskyibacteriota</taxon>
    </lineage>
</organism>
<dbReference type="Pfam" id="PF10996">
    <property type="entry name" value="Beta-Casp"/>
    <property type="match status" value="1"/>
</dbReference>
<dbReference type="InterPro" id="IPR001279">
    <property type="entry name" value="Metallo-B-lactamas"/>
</dbReference>
<dbReference type="SMART" id="SM00849">
    <property type="entry name" value="Lactamase_B"/>
    <property type="match status" value="1"/>
</dbReference>
<dbReference type="Pfam" id="PF07521">
    <property type="entry name" value="RMMBL"/>
    <property type="match status" value="1"/>
</dbReference>
<dbReference type="CDD" id="cd16295">
    <property type="entry name" value="TTHA0252-CPSF-like_MBL-fold"/>
    <property type="match status" value="1"/>
</dbReference>
<dbReference type="SMART" id="SM01027">
    <property type="entry name" value="Beta-Casp"/>
    <property type="match status" value="1"/>
</dbReference>
<dbReference type="InterPro" id="IPR011108">
    <property type="entry name" value="RMMBL"/>
</dbReference>
<dbReference type="InterPro" id="IPR036866">
    <property type="entry name" value="RibonucZ/Hydroxyglut_hydro"/>
</dbReference>
<feature type="domain" description="Beta-Casp" evidence="3">
    <location>
        <begin position="243"/>
        <end position="368"/>
    </location>
</feature>
<name>A0A1F8H5Z8_9BACT</name>
<dbReference type="AlphaFoldDB" id="A0A1F8H5Z8"/>
<dbReference type="PANTHER" id="PTHR11203">
    <property type="entry name" value="CLEAVAGE AND POLYADENYLATION SPECIFICITY FACTOR FAMILY MEMBER"/>
    <property type="match status" value="1"/>
</dbReference>
<dbReference type="InterPro" id="IPR022712">
    <property type="entry name" value="Beta_Casp"/>
</dbReference>
<proteinExistence type="predicted"/>